<dbReference type="Gene3D" id="3.40.190.10">
    <property type="entry name" value="Periplasmic binding protein-like II"/>
    <property type="match status" value="1"/>
</dbReference>
<feature type="chain" id="PRO_5046941299" evidence="1">
    <location>
        <begin position="21"/>
        <end position="433"/>
    </location>
</feature>
<gene>
    <name evidence="2" type="ORF">PU560_06425</name>
</gene>
<evidence type="ECO:0000256" key="1">
    <source>
        <dbReference type="SAM" id="SignalP"/>
    </source>
</evidence>
<dbReference type="SUPFAM" id="SSF53850">
    <property type="entry name" value="Periplasmic binding protein-like II"/>
    <property type="match status" value="1"/>
</dbReference>
<keyword evidence="3" id="KW-1185">Reference proteome</keyword>
<name>A0ABT5TVL1_9MICO</name>
<evidence type="ECO:0000313" key="3">
    <source>
        <dbReference type="Proteomes" id="UP001165561"/>
    </source>
</evidence>
<dbReference type="Pfam" id="PF01547">
    <property type="entry name" value="SBP_bac_1"/>
    <property type="match status" value="1"/>
</dbReference>
<comment type="caution">
    <text evidence="2">The sequence shown here is derived from an EMBL/GenBank/DDBJ whole genome shotgun (WGS) entry which is preliminary data.</text>
</comment>
<sequence length="433" mass="46596">MKRHTTGVLAAAASASLVLAACGGGDTGDGGGGGDDGEPVTLRFQSLAWQEESVQANQDIVEAWNAENREITVEYVQGDWGSVHDQLLTSFEGGDPPDIIHYEAAAGQVFADGGYYADLEPLLSEDFRSSIPDDIWSTVEHEEYGTTGVPFLLEARVALANRTMLEEAGIEVPTPDSPWTWDEFQDAALQLTTEDRYGVAFPLASPASAMFNLSMNFGGDYVTGEGEDMSIEVGEEELEVPTRVHSMLYEDESANPENVGVNTTDSLPGFFAGESAMIFGAIWLRQQMVQQAPEGFDWVTLPPLEGDEGSTQSANPQTLSVAAQSEHPEEAAQFIEYFLNDENMAQLALGDWLVPTSEGALAELEEQTGGEQGWDVAVASLDSLTAAPWQNASGFQEFMDRTATPAFQRFFADEITAEQLAEELESGGTSLGG</sequence>
<dbReference type="PANTHER" id="PTHR43649">
    <property type="entry name" value="ARABINOSE-BINDING PROTEIN-RELATED"/>
    <property type="match status" value="1"/>
</dbReference>
<keyword evidence="1" id="KW-0732">Signal</keyword>
<organism evidence="2 3">
    <name type="scientific">Georgenia halotolerans</name>
    <dbReference type="NCBI Taxonomy" id="3028317"/>
    <lineage>
        <taxon>Bacteria</taxon>
        <taxon>Bacillati</taxon>
        <taxon>Actinomycetota</taxon>
        <taxon>Actinomycetes</taxon>
        <taxon>Micrococcales</taxon>
        <taxon>Bogoriellaceae</taxon>
        <taxon>Georgenia</taxon>
    </lineage>
</organism>
<dbReference type="EMBL" id="JARACI010000780">
    <property type="protein sequence ID" value="MDD9206107.1"/>
    <property type="molecule type" value="Genomic_DNA"/>
</dbReference>
<dbReference type="PANTHER" id="PTHR43649:SF30">
    <property type="entry name" value="ABC TRANSPORTER SUBSTRATE-BINDING PROTEIN"/>
    <property type="match status" value="1"/>
</dbReference>
<dbReference type="Proteomes" id="UP001165561">
    <property type="component" value="Unassembled WGS sequence"/>
</dbReference>
<dbReference type="InterPro" id="IPR050490">
    <property type="entry name" value="Bact_solute-bd_prot1"/>
</dbReference>
<dbReference type="PROSITE" id="PS51257">
    <property type="entry name" value="PROKAR_LIPOPROTEIN"/>
    <property type="match status" value="1"/>
</dbReference>
<feature type="signal peptide" evidence="1">
    <location>
        <begin position="1"/>
        <end position="20"/>
    </location>
</feature>
<dbReference type="InterPro" id="IPR006059">
    <property type="entry name" value="SBP"/>
</dbReference>
<protein>
    <submittedName>
        <fullName evidence="2">Extracellular solute-binding protein</fullName>
    </submittedName>
</protein>
<evidence type="ECO:0000313" key="2">
    <source>
        <dbReference type="EMBL" id="MDD9206107.1"/>
    </source>
</evidence>
<proteinExistence type="predicted"/>
<reference evidence="2" key="1">
    <citation type="submission" date="2023-02" db="EMBL/GenBank/DDBJ databases">
        <title>Georgenia sp.10Sc9-8, isolated from a soil sample collected from the Taklamakan desert.</title>
        <authorList>
            <person name="Liu S."/>
        </authorList>
    </citation>
    <scope>NUCLEOTIDE SEQUENCE</scope>
    <source>
        <strain evidence="2">10Sc9-8</strain>
    </source>
</reference>
<accession>A0ABT5TVL1</accession>